<keyword evidence="3" id="KW-1185">Reference proteome</keyword>
<dbReference type="Proteomes" id="UP000244406">
    <property type="component" value="Unassembled WGS sequence"/>
</dbReference>
<dbReference type="EMBL" id="PKFP01000001">
    <property type="protein sequence ID" value="PVH13950.1"/>
    <property type="molecule type" value="Genomic_DNA"/>
</dbReference>
<gene>
    <name evidence="2" type="ORF">CXQ87_002071</name>
</gene>
<evidence type="ECO:0000313" key="3">
    <source>
        <dbReference type="Proteomes" id="UP000244406"/>
    </source>
</evidence>
<feature type="transmembrane region" description="Helical" evidence="1">
    <location>
        <begin position="135"/>
        <end position="154"/>
    </location>
</feature>
<keyword evidence="1" id="KW-1133">Transmembrane helix</keyword>
<dbReference type="VEuPathDB" id="FungiDB:CXQ87_002071"/>
<proteinExistence type="predicted"/>
<feature type="transmembrane region" description="Helical" evidence="1">
    <location>
        <begin position="106"/>
        <end position="128"/>
    </location>
</feature>
<keyword evidence="1" id="KW-0812">Transmembrane</keyword>
<protein>
    <submittedName>
        <fullName evidence="2">Uncharacterized protein</fullName>
    </submittedName>
</protein>
<reference evidence="2 3" key="1">
    <citation type="submission" date="2017-12" db="EMBL/GenBank/DDBJ databases">
        <title>Genome Sequence of the Amphotericin B-resistant Candida duobushaemulonii strain, B09383.</title>
        <authorList>
            <person name="Chow N.A."/>
            <person name="Gade L."/>
            <person name="Batra D."/>
            <person name="Rowe L.A."/>
            <person name="Loparev V.N."/>
            <person name="Litvintseva A.P."/>
        </authorList>
    </citation>
    <scope>NUCLEOTIDE SEQUENCE [LARGE SCALE GENOMIC DNA]</scope>
    <source>
        <strain evidence="2 3">B09383</strain>
    </source>
</reference>
<dbReference type="AlphaFoldDB" id="A0A2V1A790"/>
<name>A0A2V1A790_9ASCO</name>
<organism evidence="2 3">
    <name type="scientific">Candidozyma duobushaemuli</name>
    <dbReference type="NCBI Taxonomy" id="1231522"/>
    <lineage>
        <taxon>Eukaryota</taxon>
        <taxon>Fungi</taxon>
        <taxon>Dikarya</taxon>
        <taxon>Ascomycota</taxon>
        <taxon>Saccharomycotina</taxon>
        <taxon>Pichiomycetes</taxon>
        <taxon>Metschnikowiaceae</taxon>
        <taxon>Candidozyma</taxon>
    </lineage>
</organism>
<keyword evidence="1" id="KW-0472">Membrane</keyword>
<sequence length="196" mass="21595">MEESRQTDARPEATQPVNNHDVNLPAILSLSTIVSLVRLFQPFMLELQSSQNYYRLVSFVWWTSLFCCAGYLLGRTYGCVSVCKAGSFLVALASIYDSLEAPYAHLISPVLIQMGTSLSFTTSFHSFLLFKPRRFGDLFASGLIAVGLLLSFGAARYSHVPWVISLQGTCFAICAIAVPQVVPDAREEVTVGKKED</sequence>
<evidence type="ECO:0000256" key="1">
    <source>
        <dbReference type="SAM" id="Phobius"/>
    </source>
</evidence>
<feature type="transmembrane region" description="Helical" evidence="1">
    <location>
        <begin position="52"/>
        <end position="73"/>
    </location>
</feature>
<dbReference type="GeneID" id="37002071"/>
<comment type="caution">
    <text evidence="2">The sequence shown here is derived from an EMBL/GenBank/DDBJ whole genome shotgun (WGS) entry which is preliminary data.</text>
</comment>
<evidence type="ECO:0000313" key="2">
    <source>
        <dbReference type="EMBL" id="PVH13950.1"/>
    </source>
</evidence>
<dbReference type="RefSeq" id="XP_025334890.1">
    <property type="nucleotide sequence ID" value="XM_025480590.1"/>
</dbReference>
<accession>A0A2V1A790</accession>